<proteinExistence type="predicted"/>
<feature type="region of interest" description="Disordered" evidence="1">
    <location>
        <begin position="127"/>
        <end position="176"/>
    </location>
</feature>
<dbReference type="EMBL" id="SPUK01000003">
    <property type="protein sequence ID" value="TQV98962.1"/>
    <property type="molecule type" value="Genomic_DNA"/>
</dbReference>
<organism evidence="2 3">
    <name type="scientific">Cordyceps javanica</name>
    <dbReference type="NCBI Taxonomy" id="43265"/>
    <lineage>
        <taxon>Eukaryota</taxon>
        <taxon>Fungi</taxon>
        <taxon>Dikarya</taxon>
        <taxon>Ascomycota</taxon>
        <taxon>Pezizomycotina</taxon>
        <taxon>Sordariomycetes</taxon>
        <taxon>Hypocreomycetidae</taxon>
        <taxon>Hypocreales</taxon>
        <taxon>Cordycipitaceae</taxon>
        <taxon>Cordyceps</taxon>
    </lineage>
</organism>
<feature type="compositionally biased region" description="Basic residues" evidence="1">
    <location>
        <begin position="166"/>
        <end position="176"/>
    </location>
</feature>
<evidence type="ECO:0000256" key="1">
    <source>
        <dbReference type="SAM" id="MobiDB-lite"/>
    </source>
</evidence>
<dbReference type="AlphaFoldDB" id="A0A545VB54"/>
<feature type="compositionally biased region" description="Polar residues" evidence="1">
    <location>
        <begin position="128"/>
        <end position="137"/>
    </location>
</feature>
<keyword evidence="3" id="KW-1185">Reference proteome</keyword>
<evidence type="ECO:0000313" key="3">
    <source>
        <dbReference type="Proteomes" id="UP000315783"/>
    </source>
</evidence>
<sequence>MHVDPDVATPSPSLNCPSLALPVITVPQCLCNSVESGQSMLGCTQPVGPRASVAHQKQASVAGSPPTAKVYAPIVACTGYQPKLSVVFSHLGSYMQGKDKSGSHPDPLPLSCFAIARHFLVSQKLRPASNSAPQRHGTTPKPLVKSSSQRGMVRATCRVNDSTNKTHPRKPPRSQRRIIGAQATLAVCVAHGALVLAACSW</sequence>
<dbReference type="Proteomes" id="UP000315783">
    <property type="component" value="Unassembled WGS sequence"/>
</dbReference>
<accession>A0A545VB54</accession>
<reference evidence="2 3" key="1">
    <citation type="journal article" date="2019" name="Appl. Microbiol. Biotechnol.">
        <title>Genome sequence of Isaria javanica and comparative genome analysis insights into family S53 peptidase evolution in fungal entomopathogens.</title>
        <authorList>
            <person name="Lin R."/>
            <person name="Zhang X."/>
            <person name="Xin B."/>
            <person name="Zou M."/>
            <person name="Gao Y."/>
            <person name="Qin F."/>
            <person name="Hu Q."/>
            <person name="Xie B."/>
            <person name="Cheng X."/>
        </authorList>
    </citation>
    <scope>NUCLEOTIDE SEQUENCE [LARGE SCALE GENOMIC DNA]</scope>
    <source>
        <strain evidence="2 3">IJ1G</strain>
    </source>
</reference>
<name>A0A545VB54_9HYPO</name>
<comment type="caution">
    <text evidence="2">The sequence shown here is derived from an EMBL/GenBank/DDBJ whole genome shotgun (WGS) entry which is preliminary data.</text>
</comment>
<evidence type="ECO:0000313" key="2">
    <source>
        <dbReference type="EMBL" id="TQV98962.1"/>
    </source>
</evidence>
<gene>
    <name evidence="2" type="ORF">IF1G_03042</name>
</gene>
<protein>
    <submittedName>
        <fullName evidence="2">Uncharacterized protein</fullName>
    </submittedName>
</protein>